<dbReference type="InterPro" id="IPR005467">
    <property type="entry name" value="His_kinase_dom"/>
</dbReference>
<evidence type="ECO:0000313" key="7">
    <source>
        <dbReference type="EMBL" id="OGG69573.1"/>
    </source>
</evidence>
<comment type="catalytic activity">
    <reaction evidence="1">
        <text>ATP + protein L-histidine = ADP + protein N-phospho-L-histidine.</text>
        <dbReference type="EC" id="2.7.13.3"/>
    </reaction>
</comment>
<feature type="transmembrane region" description="Helical" evidence="5">
    <location>
        <begin position="93"/>
        <end position="117"/>
    </location>
</feature>
<dbReference type="Proteomes" id="UP000176689">
    <property type="component" value="Unassembled WGS sequence"/>
</dbReference>
<evidence type="ECO:0000256" key="1">
    <source>
        <dbReference type="ARBA" id="ARBA00000085"/>
    </source>
</evidence>
<feature type="transmembrane region" description="Helical" evidence="5">
    <location>
        <begin position="254"/>
        <end position="276"/>
    </location>
</feature>
<keyword evidence="5" id="KW-1133">Transmembrane helix</keyword>
<gene>
    <name evidence="7" type="ORF">A3F27_00435</name>
</gene>
<feature type="domain" description="Histidine kinase" evidence="6">
    <location>
        <begin position="334"/>
        <end position="552"/>
    </location>
</feature>
<evidence type="ECO:0000259" key="6">
    <source>
        <dbReference type="PROSITE" id="PS50109"/>
    </source>
</evidence>
<dbReference type="Gene3D" id="3.30.565.10">
    <property type="entry name" value="Histidine kinase-like ATPase, C-terminal domain"/>
    <property type="match status" value="1"/>
</dbReference>
<dbReference type="SMART" id="SM00387">
    <property type="entry name" value="HATPase_c"/>
    <property type="match status" value="1"/>
</dbReference>
<comment type="caution">
    <text evidence="7">The sequence shown here is derived from an EMBL/GenBank/DDBJ whole genome shotgun (WGS) entry which is preliminary data.</text>
</comment>
<dbReference type="GO" id="GO:0005886">
    <property type="term" value="C:plasma membrane"/>
    <property type="evidence" value="ECO:0007669"/>
    <property type="project" value="TreeGrafter"/>
</dbReference>
<proteinExistence type="predicted"/>
<keyword evidence="3" id="KW-0808">Transferase</keyword>
<dbReference type="EMBL" id="MFLP01000030">
    <property type="protein sequence ID" value="OGG69573.1"/>
    <property type="molecule type" value="Genomic_DNA"/>
</dbReference>
<keyword evidence="4" id="KW-0418">Kinase</keyword>
<feature type="transmembrane region" description="Helical" evidence="5">
    <location>
        <begin position="198"/>
        <end position="219"/>
    </location>
</feature>
<name>A0A1F6E792_9BACT</name>
<dbReference type="GO" id="GO:0009927">
    <property type="term" value="F:histidine phosphotransfer kinase activity"/>
    <property type="evidence" value="ECO:0007669"/>
    <property type="project" value="TreeGrafter"/>
</dbReference>
<accession>A0A1F6E792</accession>
<dbReference type="InterPro" id="IPR036890">
    <property type="entry name" value="HATPase_C_sf"/>
</dbReference>
<dbReference type="InterPro" id="IPR004358">
    <property type="entry name" value="Sig_transdc_His_kin-like_C"/>
</dbReference>
<evidence type="ECO:0000256" key="3">
    <source>
        <dbReference type="ARBA" id="ARBA00022679"/>
    </source>
</evidence>
<keyword evidence="5" id="KW-0472">Membrane</keyword>
<dbReference type="AlphaFoldDB" id="A0A1F6E792"/>
<evidence type="ECO:0000256" key="4">
    <source>
        <dbReference type="ARBA" id="ARBA00022777"/>
    </source>
</evidence>
<keyword evidence="5" id="KW-0812">Transmembrane</keyword>
<feature type="transmembrane region" description="Helical" evidence="5">
    <location>
        <begin position="34"/>
        <end position="56"/>
    </location>
</feature>
<dbReference type="Pfam" id="PF02518">
    <property type="entry name" value="HATPase_c"/>
    <property type="match status" value="1"/>
</dbReference>
<feature type="transmembrane region" description="Helical" evidence="5">
    <location>
        <begin position="65"/>
        <end position="87"/>
    </location>
</feature>
<evidence type="ECO:0000256" key="5">
    <source>
        <dbReference type="SAM" id="Phobius"/>
    </source>
</evidence>
<dbReference type="GO" id="GO:0000155">
    <property type="term" value="F:phosphorelay sensor kinase activity"/>
    <property type="evidence" value="ECO:0007669"/>
    <property type="project" value="TreeGrafter"/>
</dbReference>
<dbReference type="PANTHER" id="PTHR43047">
    <property type="entry name" value="TWO-COMPONENT HISTIDINE PROTEIN KINASE"/>
    <property type="match status" value="1"/>
</dbReference>
<dbReference type="EC" id="2.7.13.3" evidence="2"/>
<dbReference type="CDD" id="cd00075">
    <property type="entry name" value="HATPase"/>
    <property type="match status" value="1"/>
</dbReference>
<feature type="transmembrane region" description="Helical" evidence="5">
    <location>
        <begin position="225"/>
        <end position="247"/>
    </location>
</feature>
<feature type="transmembrane region" description="Helical" evidence="5">
    <location>
        <begin position="129"/>
        <end position="146"/>
    </location>
</feature>
<protein>
    <recommendedName>
        <fullName evidence="2">histidine kinase</fullName>
        <ecNumber evidence="2">2.7.13.3</ecNumber>
    </recommendedName>
</protein>
<feature type="transmembrane region" description="Helical" evidence="5">
    <location>
        <begin position="282"/>
        <end position="301"/>
    </location>
</feature>
<reference evidence="7 8" key="1">
    <citation type="journal article" date="2016" name="Nat. Commun.">
        <title>Thousands of microbial genomes shed light on interconnected biogeochemical processes in an aquifer system.</title>
        <authorList>
            <person name="Anantharaman K."/>
            <person name="Brown C.T."/>
            <person name="Hug L.A."/>
            <person name="Sharon I."/>
            <person name="Castelle C.J."/>
            <person name="Probst A.J."/>
            <person name="Thomas B.C."/>
            <person name="Singh A."/>
            <person name="Wilkins M.J."/>
            <person name="Karaoz U."/>
            <person name="Brodie E.L."/>
            <person name="Williams K.H."/>
            <person name="Hubbard S.S."/>
            <person name="Banfield J.F."/>
        </authorList>
    </citation>
    <scope>NUCLEOTIDE SEQUENCE [LARGE SCALE GENOMIC DNA]</scope>
</reference>
<dbReference type="PANTHER" id="PTHR43047:SF72">
    <property type="entry name" value="OSMOSENSING HISTIDINE PROTEIN KINASE SLN1"/>
    <property type="match status" value="1"/>
</dbReference>
<dbReference type="SUPFAM" id="SSF55874">
    <property type="entry name" value="ATPase domain of HSP90 chaperone/DNA topoisomerase II/histidine kinase"/>
    <property type="match status" value="1"/>
</dbReference>
<dbReference type="PRINTS" id="PR00344">
    <property type="entry name" value="BCTRLSENSOR"/>
</dbReference>
<evidence type="ECO:0000256" key="2">
    <source>
        <dbReference type="ARBA" id="ARBA00012438"/>
    </source>
</evidence>
<feature type="transmembrane region" description="Helical" evidence="5">
    <location>
        <begin position="166"/>
        <end position="186"/>
    </location>
</feature>
<evidence type="ECO:0000313" key="8">
    <source>
        <dbReference type="Proteomes" id="UP000176689"/>
    </source>
</evidence>
<dbReference type="PROSITE" id="PS50109">
    <property type="entry name" value="HIS_KIN"/>
    <property type="match status" value="1"/>
</dbReference>
<organism evidence="7 8">
    <name type="scientific">Candidatus Kaiserbacteria bacterium RIFCSPHIGHO2_12_FULL_53_13</name>
    <dbReference type="NCBI Taxonomy" id="1798502"/>
    <lineage>
        <taxon>Bacteria</taxon>
        <taxon>Candidatus Kaiseribacteriota</taxon>
    </lineage>
</organism>
<dbReference type="InterPro" id="IPR003594">
    <property type="entry name" value="HATPase_dom"/>
</dbReference>
<sequence>MNISAWQPQGLDIVCTDAISSVFGLLDPSIAPSLLYYSYIPIIFVVLLFGIAVFLASHATPVSRLFFWIAVVFSLLIGGEILLWIAVPVYLIHFIWQIIAIWHALLIFLLANFVYLFVREKLLPNAWQWALVAFLAPILILTPTIYNLVGFNFQTCEGISGPLWSYIYILEAAIAVILFDFCFRAFKERVGRSDRSGVLVLGSGILIFWIIFIASNFIGDATLTYNINLIGPVGMIALIATLSYLIVRYHAFNLRVFAAQALVAAVLALLFAALFVRTIEHARYVLIGTFALVVVLGTLLIRGVRQEIRQRELIQKQEEELEVVNKQQENLLHFISHEIKGYLTKSEGGFAGIVEGDYGTITTQLKEMATTALEDVRKGVATVMQILNASNLKKGTVNYAKKPFDLKSAVLDVVNALKPTAQEKHLTIETSIADGKYIISGDEERIREDVIRNLIDNAIKYAQSGIVRVQLNDGDKMHFSVKDNGIGITPEDMRNLFTEGGHGKDSIKMNVHSTGYGLFIAKSVVEAHGGKIWAESEGVGKGSLFTVELPAA</sequence>